<comment type="caution">
    <text evidence="1">The sequence shown here is derived from an EMBL/GenBank/DDBJ whole genome shotgun (WGS) entry which is preliminary data.</text>
</comment>
<name>A0AAV9VKH2_9PEZI</name>
<evidence type="ECO:0000313" key="1">
    <source>
        <dbReference type="EMBL" id="KAK6362634.1"/>
    </source>
</evidence>
<evidence type="ECO:0008006" key="3">
    <source>
        <dbReference type="Google" id="ProtNLM"/>
    </source>
</evidence>
<sequence>MRRASRNQSRRRFNPFDIFPAELNLLIIERLGKRDLYNLSRCSRLCYVLCFPLRWLNSGTIVLTPQSTKLFKNGGLCEHLRSSIRSINFNRDWSWSKAATDPKFRRQVAEQHGRDIEQIVTELRTKVEILRFFPNIQELSISYIIPPALENNIYAAVIDTIAGPSLCNTLDFLELQIYKDDDFGRFQPYETIVSTLSPENQDFLGEHIPDDKIDALIREKITEFPGLAGAHISVNGLCTPLVNSKTRSWEGSTFYYIPLTAAPNLQNLWIETKDESRDSYKKNTETIDEARYPDPSVLHCFSSVTELQIVESGILSKEKIDSLAERFPNLVTLDISQIEPSRRDDDDSWTDSEQEHRYDGISALKCLADLSIVWPAYKNSGSIPPDQLLEWIYRWIKNGLNDLEAVAFLGMRRRLGAGGSELWDELTVTFAVNAPRKEVIMHMRGENWYSQFGDTSLSD</sequence>
<keyword evidence="2" id="KW-1185">Reference proteome</keyword>
<dbReference type="AlphaFoldDB" id="A0AAV9VKH2"/>
<gene>
    <name evidence="1" type="ORF">TWF730_000089</name>
</gene>
<accession>A0AAV9VKH2</accession>
<evidence type="ECO:0000313" key="2">
    <source>
        <dbReference type="Proteomes" id="UP001373714"/>
    </source>
</evidence>
<organism evidence="1 2">
    <name type="scientific">Orbilia blumenaviensis</name>
    <dbReference type="NCBI Taxonomy" id="1796055"/>
    <lineage>
        <taxon>Eukaryota</taxon>
        <taxon>Fungi</taxon>
        <taxon>Dikarya</taxon>
        <taxon>Ascomycota</taxon>
        <taxon>Pezizomycotina</taxon>
        <taxon>Orbiliomycetes</taxon>
        <taxon>Orbiliales</taxon>
        <taxon>Orbiliaceae</taxon>
        <taxon>Orbilia</taxon>
    </lineage>
</organism>
<reference evidence="1 2" key="1">
    <citation type="submission" date="2019-10" db="EMBL/GenBank/DDBJ databases">
        <authorList>
            <person name="Palmer J.M."/>
        </authorList>
    </citation>
    <scope>NUCLEOTIDE SEQUENCE [LARGE SCALE GENOMIC DNA]</scope>
    <source>
        <strain evidence="1 2">TWF730</strain>
    </source>
</reference>
<proteinExistence type="predicted"/>
<dbReference type="Proteomes" id="UP001373714">
    <property type="component" value="Unassembled WGS sequence"/>
</dbReference>
<protein>
    <recommendedName>
        <fullName evidence="3">F-box domain-containing protein</fullName>
    </recommendedName>
</protein>
<dbReference type="EMBL" id="JAVHNS010000001">
    <property type="protein sequence ID" value="KAK6362634.1"/>
    <property type="molecule type" value="Genomic_DNA"/>
</dbReference>